<keyword evidence="4" id="KW-0119">Carbohydrate metabolism</keyword>
<evidence type="ECO:0000313" key="8">
    <source>
        <dbReference type="Proteomes" id="UP001073122"/>
    </source>
</evidence>
<dbReference type="EMBL" id="JAOVZW010000008">
    <property type="protein sequence ID" value="MCX8523676.1"/>
    <property type="molecule type" value="Genomic_DNA"/>
</dbReference>
<reference evidence="7" key="1">
    <citation type="submission" date="2022-10" db="EMBL/GenBank/DDBJ databases">
        <title>Chryseobacterium sp. nov., a novel bacterial species.</title>
        <authorList>
            <person name="Cao Y."/>
        </authorList>
    </citation>
    <scope>NUCLEOTIDE SEQUENCE</scope>
    <source>
        <strain evidence="7">CCTCC AB2015118</strain>
    </source>
</reference>
<comment type="similarity">
    <text evidence="1 6">Belongs to the glycosyl hydrolase 43 family.</text>
</comment>
<sequence>MRKAFVLSLVCAIGYAQENPRYLSDELYFADPSAHVFDGKIYIYPSHDIQTDVKDAANGAHFNMNDYHVLTLNNVNEKTKDNGIALKLEDIPWAKQQLWAPDAVKKGNKYYLYFPAKDKNDLFKIGVAVSKNPTGPFKAEKNPIAGTYSIDPTVLDDKGKYYIYFGGLKGGQLQNYRNNQYSTNYPELQKEENALLPKIARLKNNMKELAEVPKDVLIVDENGNQLKSGDQHRRFFEGVWVHQYNNKYYLSYSTGETHKLVYAIGDNPYGPFIFKGEILTPVVGWTTHHSIIKIDKEWYLFYHDSKKSGGKSYLRSLKIRELKYDENGLIQTMNGQD</sequence>
<evidence type="ECO:0000256" key="3">
    <source>
        <dbReference type="ARBA" id="ARBA00022801"/>
    </source>
</evidence>
<dbReference type="GO" id="GO:0016787">
    <property type="term" value="F:hydrolase activity"/>
    <property type="evidence" value="ECO:0007669"/>
    <property type="project" value="UniProtKB-KW"/>
</dbReference>
<dbReference type="Pfam" id="PF04616">
    <property type="entry name" value="Glyco_hydro_43"/>
    <property type="match status" value="1"/>
</dbReference>
<evidence type="ECO:0000256" key="1">
    <source>
        <dbReference type="ARBA" id="ARBA00009865"/>
    </source>
</evidence>
<organism evidence="7 8">
    <name type="scientific">Chryseobacterium formosus</name>
    <dbReference type="NCBI Taxonomy" id="1537363"/>
    <lineage>
        <taxon>Bacteria</taxon>
        <taxon>Pseudomonadati</taxon>
        <taxon>Bacteroidota</taxon>
        <taxon>Flavobacteriia</taxon>
        <taxon>Flavobacteriales</taxon>
        <taxon>Weeksellaceae</taxon>
        <taxon>Chryseobacterium group</taxon>
        <taxon>Chryseobacterium</taxon>
    </lineage>
</organism>
<protein>
    <submittedName>
        <fullName evidence="7">Glycoside hydrolase family 43 protein</fullName>
    </submittedName>
</protein>
<dbReference type="PANTHER" id="PTHR43772:SF2">
    <property type="entry name" value="PUTATIVE (AFU_ORTHOLOGUE AFUA_2G04480)-RELATED"/>
    <property type="match status" value="1"/>
</dbReference>
<dbReference type="CDD" id="cd18619">
    <property type="entry name" value="GH43_CoXyl43_like"/>
    <property type="match status" value="1"/>
</dbReference>
<dbReference type="PANTHER" id="PTHR43772">
    <property type="entry name" value="ENDO-1,4-BETA-XYLANASE"/>
    <property type="match status" value="1"/>
</dbReference>
<keyword evidence="8" id="KW-1185">Reference proteome</keyword>
<dbReference type="RefSeq" id="WP_267264985.1">
    <property type="nucleotide sequence ID" value="NZ_JAOVZW010000008.1"/>
</dbReference>
<dbReference type="Proteomes" id="UP001073122">
    <property type="component" value="Unassembled WGS sequence"/>
</dbReference>
<evidence type="ECO:0000256" key="2">
    <source>
        <dbReference type="ARBA" id="ARBA00022651"/>
    </source>
</evidence>
<dbReference type="InterPro" id="IPR023296">
    <property type="entry name" value="Glyco_hydro_beta-prop_sf"/>
</dbReference>
<gene>
    <name evidence="7" type="ORF">OF897_07040</name>
</gene>
<evidence type="ECO:0000256" key="6">
    <source>
        <dbReference type="RuleBase" id="RU361187"/>
    </source>
</evidence>
<comment type="caution">
    <text evidence="7">The sequence shown here is derived from an EMBL/GenBank/DDBJ whole genome shotgun (WGS) entry which is preliminary data.</text>
</comment>
<accession>A0ABT3XRE1</accession>
<dbReference type="InterPro" id="IPR052176">
    <property type="entry name" value="Glycosyl_Hydrlase_43_Enz"/>
</dbReference>
<keyword evidence="2" id="KW-0858">Xylan degradation</keyword>
<proteinExistence type="inferred from homology"/>
<dbReference type="InterPro" id="IPR006710">
    <property type="entry name" value="Glyco_hydro_43"/>
</dbReference>
<dbReference type="Gene3D" id="2.115.10.20">
    <property type="entry name" value="Glycosyl hydrolase domain, family 43"/>
    <property type="match status" value="1"/>
</dbReference>
<name>A0ABT3XRE1_9FLAO</name>
<evidence type="ECO:0000313" key="7">
    <source>
        <dbReference type="EMBL" id="MCX8523676.1"/>
    </source>
</evidence>
<keyword evidence="3 6" id="KW-0378">Hydrolase</keyword>
<evidence type="ECO:0000256" key="5">
    <source>
        <dbReference type="ARBA" id="ARBA00023295"/>
    </source>
</evidence>
<keyword evidence="2" id="KW-0624">Polysaccharide degradation</keyword>
<keyword evidence="5 6" id="KW-0326">Glycosidase</keyword>
<dbReference type="SUPFAM" id="SSF75005">
    <property type="entry name" value="Arabinanase/levansucrase/invertase"/>
    <property type="match status" value="1"/>
</dbReference>
<evidence type="ECO:0000256" key="4">
    <source>
        <dbReference type="ARBA" id="ARBA00023277"/>
    </source>
</evidence>